<evidence type="ECO:0000256" key="5">
    <source>
        <dbReference type="ARBA" id="ARBA00023242"/>
    </source>
</evidence>
<dbReference type="EMBL" id="REGN01007848">
    <property type="protein sequence ID" value="RNA05117.1"/>
    <property type="molecule type" value="Genomic_DNA"/>
</dbReference>
<dbReference type="GO" id="GO:0008270">
    <property type="term" value="F:zinc ion binding"/>
    <property type="evidence" value="ECO:0007669"/>
    <property type="project" value="UniProtKB-KW"/>
</dbReference>
<evidence type="ECO:0000256" key="4">
    <source>
        <dbReference type="ARBA" id="ARBA00022833"/>
    </source>
</evidence>
<organism evidence="6 7">
    <name type="scientific">Brachionus plicatilis</name>
    <name type="common">Marine rotifer</name>
    <name type="synonym">Brachionus muelleri</name>
    <dbReference type="NCBI Taxonomy" id="10195"/>
    <lineage>
        <taxon>Eukaryota</taxon>
        <taxon>Metazoa</taxon>
        <taxon>Spiralia</taxon>
        <taxon>Gnathifera</taxon>
        <taxon>Rotifera</taxon>
        <taxon>Eurotatoria</taxon>
        <taxon>Monogononta</taxon>
        <taxon>Pseudotrocha</taxon>
        <taxon>Ploima</taxon>
        <taxon>Brachionidae</taxon>
        <taxon>Brachionus</taxon>
    </lineage>
</organism>
<keyword evidence="4" id="KW-0862">Zinc</keyword>
<dbReference type="Proteomes" id="UP000276133">
    <property type="component" value="Unassembled WGS sequence"/>
</dbReference>
<proteinExistence type="predicted"/>
<dbReference type="AlphaFoldDB" id="A0A3M7Q102"/>
<keyword evidence="2" id="KW-0479">Metal-binding</keyword>
<accession>A0A3M7Q102</accession>
<protein>
    <submittedName>
        <fullName evidence="6">Uncharacterized protein</fullName>
    </submittedName>
</protein>
<dbReference type="PANTHER" id="PTHR46481:SF10">
    <property type="entry name" value="ZINC FINGER BED DOMAIN-CONTAINING PROTEIN 39"/>
    <property type="match status" value="1"/>
</dbReference>
<dbReference type="PANTHER" id="PTHR46481">
    <property type="entry name" value="ZINC FINGER BED DOMAIN-CONTAINING PROTEIN 4"/>
    <property type="match status" value="1"/>
</dbReference>
<keyword evidence="7" id="KW-1185">Reference proteome</keyword>
<comment type="caution">
    <text evidence="6">The sequence shown here is derived from an EMBL/GenBank/DDBJ whole genome shotgun (WGS) entry which is preliminary data.</text>
</comment>
<evidence type="ECO:0000313" key="6">
    <source>
        <dbReference type="EMBL" id="RNA05117.1"/>
    </source>
</evidence>
<evidence type="ECO:0000313" key="7">
    <source>
        <dbReference type="Proteomes" id="UP000276133"/>
    </source>
</evidence>
<gene>
    <name evidence="6" type="ORF">BpHYR1_001535</name>
</gene>
<dbReference type="InterPro" id="IPR012337">
    <property type="entry name" value="RNaseH-like_sf"/>
</dbReference>
<dbReference type="GO" id="GO:0005634">
    <property type="term" value="C:nucleus"/>
    <property type="evidence" value="ECO:0007669"/>
    <property type="project" value="UniProtKB-SubCell"/>
</dbReference>
<comment type="subcellular location">
    <subcellularLocation>
        <location evidence="1">Nucleus</location>
    </subcellularLocation>
</comment>
<keyword evidence="3" id="KW-0863">Zinc-finger</keyword>
<name>A0A3M7Q102_BRAPC</name>
<keyword evidence="5" id="KW-0539">Nucleus</keyword>
<dbReference type="InterPro" id="IPR052035">
    <property type="entry name" value="ZnF_BED_domain_contain"/>
</dbReference>
<dbReference type="SUPFAM" id="SSF53098">
    <property type="entry name" value="Ribonuclease H-like"/>
    <property type="match status" value="1"/>
</dbReference>
<sequence>MNENSSVDNSPVVTRMAEGKFAGTTSIRNYLMAHDIRIESNKWDVERKVEFISTDNASNVCKAISYFNSTIIHMRCMGHILNLIVKKLINYKHDVSYSITATQQASQDSFVDFDEEDDENETDVAGYSDLIIPFTFSLNEMNSIKKFHLILTDSDTTELNDIVEILFGFDDATKRLSSEKNDTLSMILPLFMAIKTDIQISEDFSEFKSNLASSFLKSTNF</sequence>
<evidence type="ECO:0000256" key="3">
    <source>
        <dbReference type="ARBA" id="ARBA00022771"/>
    </source>
</evidence>
<reference evidence="6 7" key="1">
    <citation type="journal article" date="2018" name="Sci. Rep.">
        <title>Genomic signatures of local adaptation to the degree of environmental predictability in rotifers.</title>
        <authorList>
            <person name="Franch-Gras L."/>
            <person name="Hahn C."/>
            <person name="Garcia-Roger E.M."/>
            <person name="Carmona M.J."/>
            <person name="Serra M."/>
            <person name="Gomez A."/>
        </authorList>
    </citation>
    <scope>NUCLEOTIDE SEQUENCE [LARGE SCALE GENOMIC DNA]</scope>
    <source>
        <strain evidence="6">HYR1</strain>
    </source>
</reference>
<dbReference type="OrthoDB" id="1607513at2759"/>
<evidence type="ECO:0000256" key="1">
    <source>
        <dbReference type="ARBA" id="ARBA00004123"/>
    </source>
</evidence>
<evidence type="ECO:0000256" key="2">
    <source>
        <dbReference type="ARBA" id="ARBA00022723"/>
    </source>
</evidence>